<comment type="caution">
    <text evidence="1">The sequence shown here is derived from an EMBL/GenBank/DDBJ whole genome shotgun (WGS) entry which is preliminary data.</text>
</comment>
<protein>
    <submittedName>
        <fullName evidence="1">DUF2255 family protein</fullName>
    </submittedName>
</protein>
<dbReference type="Proteomes" id="UP001596039">
    <property type="component" value="Unassembled WGS sequence"/>
</dbReference>
<keyword evidence="2" id="KW-1185">Reference proteome</keyword>
<dbReference type="RefSeq" id="WP_386738712.1">
    <property type="nucleotide sequence ID" value="NZ_JBHSMG010000001.1"/>
</dbReference>
<sequence>MTEWNTAELTRLHDVVEILITPAPSGGAEHPGRLVWVLEIDGRVFVRSWKGPNAVWYRDALRTHRAHIAGGEIDVAVALQDSHDVDELVDAAFLAKYPPEYAVQMNLPLARGTTLELFPIR</sequence>
<name>A0ABW0NKI7_9MICO</name>
<accession>A0ABW0NKI7</accession>
<dbReference type="Pfam" id="PF10012">
    <property type="entry name" value="DUF2255"/>
    <property type="match status" value="1"/>
</dbReference>
<proteinExistence type="predicted"/>
<dbReference type="InterPro" id="IPR016888">
    <property type="entry name" value="UCP028498"/>
</dbReference>
<evidence type="ECO:0000313" key="2">
    <source>
        <dbReference type="Proteomes" id="UP001596039"/>
    </source>
</evidence>
<reference evidence="2" key="1">
    <citation type="journal article" date="2019" name="Int. J. Syst. Evol. Microbiol.">
        <title>The Global Catalogue of Microorganisms (GCM) 10K type strain sequencing project: providing services to taxonomists for standard genome sequencing and annotation.</title>
        <authorList>
            <consortium name="The Broad Institute Genomics Platform"/>
            <consortium name="The Broad Institute Genome Sequencing Center for Infectious Disease"/>
            <person name="Wu L."/>
            <person name="Ma J."/>
        </authorList>
    </citation>
    <scope>NUCLEOTIDE SEQUENCE [LARGE SCALE GENOMIC DNA]</scope>
    <source>
        <strain evidence="2">CGMCC 4.6997</strain>
    </source>
</reference>
<dbReference type="EMBL" id="JBHSMG010000001">
    <property type="protein sequence ID" value="MFC5501110.1"/>
    <property type="molecule type" value="Genomic_DNA"/>
</dbReference>
<gene>
    <name evidence="1" type="ORF">ACFPJ4_02525</name>
</gene>
<organism evidence="1 2">
    <name type="scientific">Lysinimonas soli</name>
    <dbReference type="NCBI Taxonomy" id="1074233"/>
    <lineage>
        <taxon>Bacteria</taxon>
        <taxon>Bacillati</taxon>
        <taxon>Actinomycetota</taxon>
        <taxon>Actinomycetes</taxon>
        <taxon>Micrococcales</taxon>
        <taxon>Microbacteriaceae</taxon>
        <taxon>Lysinimonas</taxon>
    </lineage>
</organism>
<evidence type="ECO:0000313" key="1">
    <source>
        <dbReference type="EMBL" id="MFC5501110.1"/>
    </source>
</evidence>